<feature type="compositionally biased region" description="Pro residues" evidence="1">
    <location>
        <begin position="93"/>
        <end position="109"/>
    </location>
</feature>
<protein>
    <recommendedName>
        <fullName evidence="4">Serine/threonine protein kinase</fullName>
    </recommendedName>
</protein>
<feature type="region of interest" description="Disordered" evidence="1">
    <location>
        <begin position="1"/>
        <end position="47"/>
    </location>
</feature>
<reference evidence="3" key="1">
    <citation type="submission" date="2024-07" db="EMBL/GenBank/DDBJ databases">
        <authorList>
            <person name="Yu S.T."/>
        </authorList>
    </citation>
    <scope>NUCLEOTIDE SEQUENCE</scope>
    <source>
        <strain evidence="3">Y1</strain>
    </source>
</reference>
<keyword evidence="2" id="KW-0472">Membrane</keyword>
<sequence>MTGRPSEAQPWQWPPNAWQPPPVPAPPPPGAPPAAPAPSPGPRRSPRARTAWVLAAVGTGAVLAAVLATCGGPGAGDDPRLVALPSGPATPSAGPPPGPPAPSPLPAPTPEAGLGTTVEPEPSAADAQHPTGAPRPKPSHPARATASPHAAAPPGTAPTPPSLGPGNVCDQAERTARWAPGSEQARLCRSVYG</sequence>
<evidence type="ECO:0000256" key="2">
    <source>
        <dbReference type="SAM" id="Phobius"/>
    </source>
</evidence>
<gene>
    <name evidence="3" type="ORF">AB2U05_31765</name>
</gene>
<feature type="compositionally biased region" description="Pro residues" evidence="1">
    <location>
        <begin position="17"/>
        <end position="43"/>
    </location>
</feature>
<dbReference type="EMBL" id="CP163445">
    <property type="protein sequence ID" value="XDQ82754.1"/>
    <property type="molecule type" value="Genomic_DNA"/>
</dbReference>
<accession>A0AB39TUJ0</accession>
<feature type="transmembrane region" description="Helical" evidence="2">
    <location>
        <begin position="51"/>
        <end position="69"/>
    </location>
</feature>
<organism evidence="3">
    <name type="scientific">Streptomyces sp. Y1</name>
    <dbReference type="NCBI Taxonomy" id="3238634"/>
    <lineage>
        <taxon>Bacteria</taxon>
        <taxon>Bacillati</taxon>
        <taxon>Actinomycetota</taxon>
        <taxon>Actinomycetes</taxon>
        <taxon>Kitasatosporales</taxon>
        <taxon>Streptomycetaceae</taxon>
        <taxon>Streptomyces</taxon>
    </lineage>
</organism>
<dbReference type="AlphaFoldDB" id="A0AB39TUJ0"/>
<dbReference type="RefSeq" id="WP_369185039.1">
    <property type="nucleotide sequence ID" value="NZ_CP163445.1"/>
</dbReference>
<feature type="compositionally biased region" description="Low complexity" evidence="1">
    <location>
        <begin position="141"/>
        <end position="154"/>
    </location>
</feature>
<keyword evidence="2" id="KW-0812">Transmembrane</keyword>
<evidence type="ECO:0000313" key="3">
    <source>
        <dbReference type="EMBL" id="XDQ82754.1"/>
    </source>
</evidence>
<feature type="compositionally biased region" description="Low complexity" evidence="1">
    <location>
        <begin position="83"/>
        <end position="92"/>
    </location>
</feature>
<proteinExistence type="predicted"/>
<name>A0AB39TUJ0_9ACTN</name>
<evidence type="ECO:0000256" key="1">
    <source>
        <dbReference type="SAM" id="MobiDB-lite"/>
    </source>
</evidence>
<feature type="region of interest" description="Disordered" evidence="1">
    <location>
        <begin position="69"/>
        <end position="169"/>
    </location>
</feature>
<keyword evidence="2" id="KW-1133">Transmembrane helix</keyword>
<evidence type="ECO:0008006" key="4">
    <source>
        <dbReference type="Google" id="ProtNLM"/>
    </source>
</evidence>